<feature type="compositionally biased region" description="Low complexity" evidence="6">
    <location>
        <begin position="809"/>
        <end position="821"/>
    </location>
</feature>
<feature type="region of interest" description="Disordered" evidence="6">
    <location>
        <begin position="784"/>
        <end position="832"/>
    </location>
</feature>
<evidence type="ECO:0000256" key="1">
    <source>
        <dbReference type="ARBA" id="ARBA00008956"/>
    </source>
</evidence>
<evidence type="ECO:0000256" key="4">
    <source>
        <dbReference type="ARBA" id="ARBA00023089"/>
    </source>
</evidence>
<comment type="caution">
    <text evidence="7">The sequence shown here is derived from an EMBL/GenBank/DDBJ whole genome shotgun (WGS) entry which is preliminary data.</text>
</comment>
<dbReference type="Proteomes" id="UP001154282">
    <property type="component" value="Unassembled WGS sequence"/>
</dbReference>
<gene>
    <name evidence="7" type="ORF">LITE_LOCUS23375</name>
</gene>
<accession>A0AAV0LCL6</accession>
<keyword evidence="5" id="KW-0175">Coiled coil</keyword>
<sequence length="1074" mass="119109">MQPLLGDTIGELRNSFSSFAAQLDSTAAALQALSVALILAEEKLEEGLQEVERKEKDVEKEVETVNRKSAEIDARQASFELLMKEISDQKKHAEKAAVGSCYNEAESDEKRRRLEAKEKEIEECSHRFRLREKRFEEQLAEFQVHFNELNSRQRHVAEQERQCREIQSNNKHWSDELGVREKELQGRMIEFSRKMVKPDLRLAELSKKERELDEKEKQRKEIELKVQQSMNALKLTEKDLLEKGEILDKRAIEVELKERNLEERLRGFGPEGVISAEGVVEDSDSKEKRVKTMFRESEVKVDKNFVKSQFSSRQWSGAKPLWSDAYGDGNTESADPAPVTSANLPAEQPEMSNVPAQQPERVNVPAQQPEGVNVPTQQLETVTVPAQQPERVNVLALQLEKVNEPAQQLVKVNVPTQQPERVNVPAQQLEKVNVPAQKPESSSIPGQQLERLNIPDSQPGRLNVPAQHLETLSSGQGCSNPFPIISNLFGSGGETDPSLSKTQLVPKCIAGRTPLKLLCRKIESNTLYCLEISDALELASDTGEFVLGVVKDPSSLTLHRGNEAVSLAFPQYGPLLLLDRMWRMSPHVKPDVEIEALSFARKWRLKLPEQMYNNLEPVCFLLFLAAYKLVSHFNQDELFSVFGKDHWCRYATKLFGILGFKDLRPKFLKYLLRNKLPMETLESVNVSSLLEKSPSAKTLLNEYLLLCAKKLRGTEGIGQQIEAIERELTVWKSVVESIADQNLSENFQAHILSLEKQKQWKLQVQEALAGPPSTLKLSEIQQPGLWQQQDTPASSKAEKQHDTPASSKADASPITISAASSPPQPLDKSRARKKRCIVVESLDASQRPPSLGSNNQMVQPPQQPLQFTGGTGGSFRLAKFPCPDSPFRFPAPTFPWSHQTLFGYPGHTSFLQTPHGAAPPRVPEDASRAPETVGVSAGLPSAEEVSESIAQTKFESASASSAPRGPLPSEVGSVTRGPVENLRLPFSFGAEHRSLTSNVVGDPRQALSPGVEYENPPVFPSFADATAASSGALCLATQLGGATVSKCVRDSSASSLGVAEKVKETGLNQCQPKE</sequence>
<feature type="compositionally biased region" description="Polar residues" evidence="6">
    <location>
        <begin position="784"/>
        <end position="794"/>
    </location>
</feature>
<evidence type="ECO:0000256" key="2">
    <source>
        <dbReference type="ARBA" id="ARBA00022473"/>
    </source>
</evidence>
<organism evidence="7 8">
    <name type="scientific">Linum tenue</name>
    <dbReference type="NCBI Taxonomy" id="586396"/>
    <lineage>
        <taxon>Eukaryota</taxon>
        <taxon>Viridiplantae</taxon>
        <taxon>Streptophyta</taxon>
        <taxon>Embryophyta</taxon>
        <taxon>Tracheophyta</taxon>
        <taxon>Spermatophyta</taxon>
        <taxon>Magnoliopsida</taxon>
        <taxon>eudicotyledons</taxon>
        <taxon>Gunneridae</taxon>
        <taxon>Pentapetalae</taxon>
        <taxon>rosids</taxon>
        <taxon>fabids</taxon>
        <taxon>Malpighiales</taxon>
        <taxon>Linaceae</taxon>
        <taxon>Linum</taxon>
    </lineage>
</organism>
<feature type="coiled-coil region" evidence="5">
    <location>
        <begin position="205"/>
        <end position="232"/>
    </location>
</feature>
<dbReference type="Pfam" id="PF07899">
    <property type="entry name" value="Frigida"/>
    <property type="match status" value="1"/>
</dbReference>
<evidence type="ECO:0000313" key="7">
    <source>
        <dbReference type="EMBL" id="CAI0432267.1"/>
    </source>
</evidence>
<evidence type="ECO:0008006" key="9">
    <source>
        <dbReference type="Google" id="ProtNLM"/>
    </source>
</evidence>
<evidence type="ECO:0000256" key="5">
    <source>
        <dbReference type="SAM" id="Coils"/>
    </source>
</evidence>
<dbReference type="EMBL" id="CAMGYJ010000006">
    <property type="protein sequence ID" value="CAI0432267.1"/>
    <property type="molecule type" value="Genomic_DNA"/>
</dbReference>
<dbReference type="AlphaFoldDB" id="A0AAV0LCL6"/>
<comment type="similarity">
    <text evidence="1">Belongs to the Frigida family.</text>
</comment>
<feature type="region of interest" description="Disordered" evidence="6">
    <location>
        <begin position="326"/>
        <end position="355"/>
    </location>
</feature>
<evidence type="ECO:0000313" key="8">
    <source>
        <dbReference type="Proteomes" id="UP001154282"/>
    </source>
</evidence>
<keyword evidence="8" id="KW-1185">Reference proteome</keyword>
<feature type="region of interest" description="Disordered" evidence="6">
    <location>
        <begin position="914"/>
        <end position="939"/>
    </location>
</feature>
<keyword evidence="3" id="KW-0221">Differentiation</keyword>
<keyword evidence="4" id="KW-0287">Flowering</keyword>
<name>A0AAV0LCL6_9ROSI</name>
<dbReference type="PANTHER" id="PTHR31791">
    <property type="entry name" value="FRIGIDA-LIKE PROTEIN 3-RELATED"/>
    <property type="match status" value="1"/>
</dbReference>
<proteinExistence type="inferred from homology"/>
<keyword evidence="2" id="KW-0217">Developmental protein</keyword>
<dbReference type="PANTHER" id="PTHR31791:SF47">
    <property type="entry name" value="INACTIVE FRIGIDA-LIKE PROTEIN 2"/>
    <property type="match status" value="1"/>
</dbReference>
<dbReference type="GO" id="GO:0009908">
    <property type="term" value="P:flower development"/>
    <property type="evidence" value="ECO:0007669"/>
    <property type="project" value="UniProtKB-KW"/>
</dbReference>
<feature type="coiled-coil region" evidence="5">
    <location>
        <begin position="37"/>
        <end position="71"/>
    </location>
</feature>
<dbReference type="GO" id="GO:0030154">
    <property type="term" value="P:cell differentiation"/>
    <property type="evidence" value="ECO:0007669"/>
    <property type="project" value="UniProtKB-KW"/>
</dbReference>
<protein>
    <recommendedName>
        <fullName evidence="9">FRIGIDA-like protein</fullName>
    </recommendedName>
</protein>
<evidence type="ECO:0000256" key="3">
    <source>
        <dbReference type="ARBA" id="ARBA00022782"/>
    </source>
</evidence>
<reference evidence="7" key="1">
    <citation type="submission" date="2022-08" db="EMBL/GenBank/DDBJ databases">
        <authorList>
            <person name="Gutierrez-Valencia J."/>
        </authorList>
    </citation>
    <scope>NUCLEOTIDE SEQUENCE</scope>
</reference>
<evidence type="ECO:0000256" key="6">
    <source>
        <dbReference type="SAM" id="MobiDB-lite"/>
    </source>
</evidence>
<feature type="region of interest" description="Disordered" evidence="6">
    <location>
        <begin position="955"/>
        <end position="975"/>
    </location>
</feature>
<dbReference type="InterPro" id="IPR012474">
    <property type="entry name" value="Frigida"/>
</dbReference>